<dbReference type="InterPro" id="IPR025886">
    <property type="entry name" value="PP2-like"/>
</dbReference>
<dbReference type="SUPFAM" id="SSF81383">
    <property type="entry name" value="F-box domain"/>
    <property type="match status" value="1"/>
</dbReference>
<dbReference type="InterPro" id="IPR001810">
    <property type="entry name" value="F-box_dom"/>
</dbReference>
<dbReference type="Pfam" id="PF14299">
    <property type="entry name" value="PP2"/>
    <property type="match status" value="1"/>
</dbReference>
<evidence type="ECO:0000313" key="3">
    <source>
        <dbReference type="Proteomes" id="UP001237642"/>
    </source>
</evidence>
<reference evidence="2" key="1">
    <citation type="submission" date="2023-02" db="EMBL/GenBank/DDBJ databases">
        <title>Genome of toxic invasive species Heracleum sosnowskyi carries increased number of genes despite the absence of recent whole-genome duplications.</title>
        <authorList>
            <person name="Schelkunov M."/>
            <person name="Shtratnikova V."/>
            <person name="Makarenko M."/>
            <person name="Klepikova A."/>
            <person name="Omelchenko D."/>
            <person name="Novikova G."/>
            <person name="Obukhova E."/>
            <person name="Bogdanov V."/>
            <person name="Penin A."/>
            <person name="Logacheva M."/>
        </authorList>
    </citation>
    <scope>NUCLEOTIDE SEQUENCE</scope>
    <source>
        <strain evidence="2">Hsosn_3</strain>
        <tissue evidence="2">Leaf</tissue>
    </source>
</reference>
<sequence>MGDEKTDLLEKLPHGFRQKFTQEILSRTTPADVVRLSLVSKSFQSSANSDVVWDRFTPPDHRKPVLDRFYDYTFESSKEIYFFLCANSAERWGDPTSFFLDKWSAKMCVKITHKKLAITQLETDYWKHSTYGYPVLGHVHWLEVHGKVPTSRLSPDTAYEAYLVFTLSDYVCYGFHIPIEASVGIPGEESTKEMIYLDPGMANSKSNHHYPNTKPRESDSYIEVKLGEYFNNKGENRDVEITLREVESGRPKCGVHIIGMEMRPKHNIIL</sequence>
<comment type="caution">
    <text evidence="2">The sequence shown here is derived from an EMBL/GenBank/DDBJ whole genome shotgun (WGS) entry which is preliminary data.</text>
</comment>
<evidence type="ECO:0000259" key="1">
    <source>
        <dbReference type="Pfam" id="PF12937"/>
    </source>
</evidence>
<dbReference type="Proteomes" id="UP001237642">
    <property type="component" value="Unassembled WGS sequence"/>
</dbReference>
<dbReference type="InterPro" id="IPR036047">
    <property type="entry name" value="F-box-like_dom_sf"/>
</dbReference>
<organism evidence="2 3">
    <name type="scientific">Heracleum sosnowskyi</name>
    <dbReference type="NCBI Taxonomy" id="360622"/>
    <lineage>
        <taxon>Eukaryota</taxon>
        <taxon>Viridiplantae</taxon>
        <taxon>Streptophyta</taxon>
        <taxon>Embryophyta</taxon>
        <taxon>Tracheophyta</taxon>
        <taxon>Spermatophyta</taxon>
        <taxon>Magnoliopsida</taxon>
        <taxon>eudicotyledons</taxon>
        <taxon>Gunneridae</taxon>
        <taxon>Pentapetalae</taxon>
        <taxon>asterids</taxon>
        <taxon>campanulids</taxon>
        <taxon>Apiales</taxon>
        <taxon>Apiaceae</taxon>
        <taxon>Apioideae</taxon>
        <taxon>apioid superclade</taxon>
        <taxon>Tordylieae</taxon>
        <taxon>Tordyliinae</taxon>
        <taxon>Heracleum</taxon>
    </lineage>
</organism>
<dbReference type="PANTHER" id="PTHR32278">
    <property type="entry name" value="F-BOX DOMAIN-CONTAINING PROTEIN"/>
    <property type="match status" value="1"/>
</dbReference>
<proteinExistence type="predicted"/>
<reference evidence="2" key="2">
    <citation type="submission" date="2023-05" db="EMBL/GenBank/DDBJ databases">
        <authorList>
            <person name="Schelkunov M.I."/>
        </authorList>
    </citation>
    <scope>NUCLEOTIDE SEQUENCE</scope>
    <source>
        <strain evidence="2">Hsosn_3</strain>
        <tissue evidence="2">Leaf</tissue>
    </source>
</reference>
<protein>
    <recommendedName>
        <fullName evidence="1">F-box domain-containing protein</fullName>
    </recommendedName>
</protein>
<evidence type="ECO:0000313" key="2">
    <source>
        <dbReference type="EMBL" id="KAK1369076.1"/>
    </source>
</evidence>
<feature type="domain" description="F-box" evidence="1">
    <location>
        <begin position="22"/>
        <end position="56"/>
    </location>
</feature>
<dbReference type="EMBL" id="JAUIZM010000008">
    <property type="protein sequence ID" value="KAK1369076.1"/>
    <property type="molecule type" value="Genomic_DNA"/>
</dbReference>
<dbReference type="PANTHER" id="PTHR32278:SF135">
    <property type="entry name" value="F-BOX PROTEIN PP2-B12"/>
    <property type="match status" value="1"/>
</dbReference>
<accession>A0AAD8MCZ6</accession>
<gene>
    <name evidence="2" type="ORF">POM88_035168</name>
</gene>
<keyword evidence="3" id="KW-1185">Reference proteome</keyword>
<dbReference type="CDD" id="cd22162">
    <property type="entry name" value="F-box_AtSKIP3-like"/>
    <property type="match status" value="1"/>
</dbReference>
<dbReference type="AlphaFoldDB" id="A0AAD8MCZ6"/>
<dbReference type="Pfam" id="PF12937">
    <property type="entry name" value="F-box-like"/>
    <property type="match status" value="1"/>
</dbReference>
<name>A0AAD8MCZ6_9APIA</name>
<dbReference type="Gene3D" id="1.20.1280.50">
    <property type="match status" value="1"/>
</dbReference>